<dbReference type="EMBL" id="JACFXU010000013">
    <property type="protein sequence ID" value="MBA6411926.1"/>
    <property type="molecule type" value="Genomic_DNA"/>
</dbReference>
<evidence type="ECO:0000313" key="2">
    <source>
        <dbReference type="Proteomes" id="UP000539350"/>
    </source>
</evidence>
<evidence type="ECO:0000313" key="1">
    <source>
        <dbReference type="EMBL" id="MBA6411926.1"/>
    </source>
</evidence>
<sequence>MAQYQNQSIPRDQFLVMSVNLLHKAFLESTRTHAKRVFKEIAEGKIVHMTNVQMEDRSTVRFDLSLDYSEFPGKLNFGSFRNSLVALIAQLSESLRAEKDIAVFTAENDANVMIFGESGITTQDGEPSVLVLGAEVASGQPSVMLRLMYLDYRQFLASPEGQQSAAAEAGQSAGS</sequence>
<reference evidence="1 2" key="1">
    <citation type="submission" date="2020-07" db="EMBL/GenBank/DDBJ databases">
        <title>Halieaceae bacterium, F7430, whole genome shotgun sequencing project.</title>
        <authorList>
            <person name="Jiang S."/>
            <person name="Liu Z.W."/>
            <person name="Du Z.J."/>
        </authorList>
    </citation>
    <scope>NUCLEOTIDE SEQUENCE [LARGE SCALE GENOMIC DNA]</scope>
    <source>
        <strain evidence="1 2">F7430</strain>
    </source>
</reference>
<dbReference type="AlphaFoldDB" id="A0A7W2TU36"/>
<gene>
    <name evidence="1" type="ORF">H2508_02225</name>
</gene>
<protein>
    <submittedName>
        <fullName evidence="1">Uncharacterized protein</fullName>
    </submittedName>
</protein>
<dbReference type="RefSeq" id="WP_182168768.1">
    <property type="nucleotide sequence ID" value="NZ_JACFXU010000013.1"/>
</dbReference>
<dbReference type="Proteomes" id="UP000539350">
    <property type="component" value="Unassembled WGS sequence"/>
</dbReference>
<organism evidence="1 2">
    <name type="scientific">Sediminihaliea albiluteola</name>
    <dbReference type="NCBI Taxonomy" id="2758564"/>
    <lineage>
        <taxon>Bacteria</taxon>
        <taxon>Pseudomonadati</taxon>
        <taxon>Pseudomonadota</taxon>
        <taxon>Gammaproteobacteria</taxon>
        <taxon>Cellvibrionales</taxon>
        <taxon>Halieaceae</taxon>
        <taxon>Sediminihaliea</taxon>
    </lineage>
</organism>
<accession>A0A7W2TU36</accession>
<comment type="caution">
    <text evidence="1">The sequence shown here is derived from an EMBL/GenBank/DDBJ whole genome shotgun (WGS) entry which is preliminary data.</text>
</comment>
<proteinExistence type="predicted"/>
<keyword evidence="2" id="KW-1185">Reference proteome</keyword>
<name>A0A7W2TU36_9GAMM</name>